<evidence type="ECO:0000313" key="9">
    <source>
        <dbReference type="Proteomes" id="UP000196402"/>
    </source>
</evidence>
<name>A0A1G4H445_PLAVI</name>
<feature type="transmembrane region" description="Helical" evidence="6">
    <location>
        <begin position="104"/>
        <end position="124"/>
    </location>
</feature>
<protein>
    <submittedName>
        <fullName evidence="8">Translocation associated membrane protein, putative</fullName>
    </submittedName>
</protein>
<feature type="domain" description="TLC" evidence="7">
    <location>
        <begin position="122"/>
        <end position="332"/>
    </location>
</feature>
<keyword evidence="2 5" id="KW-0812">Transmembrane</keyword>
<organism evidence="8 9">
    <name type="scientific">Plasmodium vivax</name>
    <name type="common">malaria parasite P. vivax</name>
    <dbReference type="NCBI Taxonomy" id="5855"/>
    <lineage>
        <taxon>Eukaryota</taxon>
        <taxon>Sar</taxon>
        <taxon>Alveolata</taxon>
        <taxon>Apicomplexa</taxon>
        <taxon>Aconoidasida</taxon>
        <taxon>Haemosporida</taxon>
        <taxon>Plasmodiidae</taxon>
        <taxon>Plasmodium</taxon>
        <taxon>Plasmodium (Plasmodium)</taxon>
    </lineage>
</organism>
<dbReference type="InterPro" id="IPR016439">
    <property type="entry name" value="Lag1/Lac1-like"/>
</dbReference>
<proteinExistence type="predicted"/>
<dbReference type="Proteomes" id="UP000196402">
    <property type="component" value="Chromosome 13"/>
</dbReference>
<dbReference type="EMBL" id="LT615251">
    <property type="protein sequence ID" value="SCO69553.1"/>
    <property type="molecule type" value="Genomic_DNA"/>
</dbReference>
<evidence type="ECO:0000256" key="2">
    <source>
        <dbReference type="ARBA" id="ARBA00022692"/>
    </source>
</evidence>
<dbReference type="VEuPathDB" id="PlasmoDB:PVX_086250"/>
<feature type="transmembrane region" description="Helical" evidence="6">
    <location>
        <begin position="39"/>
        <end position="59"/>
    </location>
</feature>
<dbReference type="PROSITE" id="PS50922">
    <property type="entry name" value="TLC"/>
    <property type="match status" value="1"/>
</dbReference>
<evidence type="ECO:0000256" key="4">
    <source>
        <dbReference type="ARBA" id="ARBA00023136"/>
    </source>
</evidence>
<gene>
    <name evidence="8" type="ORF">PVT01_130050000</name>
</gene>
<dbReference type="VEuPathDB" id="PlasmoDB:PVP01_1345100"/>
<dbReference type="eggNOG" id="KOG1607">
    <property type="taxonomic scope" value="Eukaryota"/>
</dbReference>
<dbReference type="VEuPathDB" id="PlasmoDB:PVPAM_130060200"/>
<feature type="transmembrane region" description="Helical" evidence="6">
    <location>
        <begin position="195"/>
        <end position="214"/>
    </location>
</feature>
<dbReference type="PANTHER" id="PTHR12560:SF0">
    <property type="entry name" value="LD18904P"/>
    <property type="match status" value="1"/>
</dbReference>
<dbReference type="SMART" id="SM00724">
    <property type="entry name" value="TLC"/>
    <property type="match status" value="1"/>
</dbReference>
<comment type="subcellular location">
    <subcellularLocation>
        <location evidence="1">Membrane</location>
        <topology evidence="1">Multi-pass membrane protein</topology>
    </subcellularLocation>
</comment>
<dbReference type="Pfam" id="PF03798">
    <property type="entry name" value="TRAM_LAG1_CLN8"/>
    <property type="match status" value="1"/>
</dbReference>
<reference evidence="8 9" key="1">
    <citation type="submission" date="2016-07" db="EMBL/GenBank/DDBJ databases">
        <authorList>
            <consortium name="Pathogen Informatics"/>
        </authorList>
    </citation>
    <scope>NUCLEOTIDE SEQUENCE [LARGE SCALE GENOMIC DNA]</scope>
</reference>
<dbReference type="GO" id="GO:0005783">
    <property type="term" value="C:endoplasmic reticulum"/>
    <property type="evidence" value="ECO:0007669"/>
    <property type="project" value="TreeGrafter"/>
</dbReference>
<evidence type="ECO:0000256" key="3">
    <source>
        <dbReference type="ARBA" id="ARBA00022989"/>
    </source>
</evidence>
<accession>A0A1G4H445</accession>
<evidence type="ECO:0000313" key="8">
    <source>
        <dbReference type="EMBL" id="SCO69553.1"/>
    </source>
</evidence>
<evidence type="ECO:0000256" key="6">
    <source>
        <dbReference type="SAM" id="Phobius"/>
    </source>
</evidence>
<dbReference type="GO" id="GO:0046513">
    <property type="term" value="P:ceramide biosynthetic process"/>
    <property type="evidence" value="ECO:0007669"/>
    <property type="project" value="InterPro"/>
</dbReference>
<sequence>MTTMTSHYLHTLDEYFANVKNKGNLEWIRVNHKLSGWDIVALVILFAFITILRFFAVGIHTDLIGENSILYGLSRKSLLDRINKKWDIAKDGCIYKWKENCWFALWHSFSFLYNFLLLIFMSGYMRNKNGWVKKCLEEPTGKWFLLVTEDEYMENKRGWPYMYIDNSVHYFYLLEIAFWSSCLFYLKYEIRRKDFYVFILHHLSTILLLAYSHVFNFWRMGLLVLFVHDVVDVALYISKSLNYSNPRYQKTLTFFYIFFVFSYFFFRIIIFFFYIVIPLSNLETIKSYTDGFITSYMDVPAGIVPLVLLWMLMVMHFYWFFLILKMTRIFIVKTMKNEDFVDIRSEDEGENPVPRSVPQKGK</sequence>
<feature type="transmembrane region" description="Helical" evidence="6">
    <location>
        <begin position="253"/>
        <end position="279"/>
    </location>
</feature>
<feature type="transmembrane region" description="Helical" evidence="6">
    <location>
        <begin position="299"/>
        <end position="324"/>
    </location>
</feature>
<dbReference type="GO" id="GO:0050291">
    <property type="term" value="F:sphingosine N-acyltransferase activity"/>
    <property type="evidence" value="ECO:0007669"/>
    <property type="project" value="InterPro"/>
</dbReference>
<dbReference type="InterPro" id="IPR006634">
    <property type="entry name" value="TLC-dom"/>
</dbReference>
<evidence type="ECO:0000259" key="7">
    <source>
        <dbReference type="PROSITE" id="PS50922"/>
    </source>
</evidence>
<keyword evidence="4 5" id="KW-0472">Membrane</keyword>
<dbReference type="AlphaFoldDB" id="A0A1G4H445"/>
<evidence type="ECO:0000256" key="5">
    <source>
        <dbReference type="PROSITE-ProRule" id="PRU00205"/>
    </source>
</evidence>
<dbReference type="VEuPathDB" id="PlasmoDB:PVW1_130051700"/>
<dbReference type="PANTHER" id="PTHR12560">
    <property type="entry name" value="LONGEVITY ASSURANCE FACTOR 1 LAG1"/>
    <property type="match status" value="1"/>
</dbReference>
<dbReference type="GO" id="GO:0016020">
    <property type="term" value="C:membrane"/>
    <property type="evidence" value="ECO:0007669"/>
    <property type="project" value="UniProtKB-SubCell"/>
</dbReference>
<keyword evidence="3 6" id="KW-1133">Transmembrane helix</keyword>
<feature type="transmembrane region" description="Helical" evidence="6">
    <location>
        <begin position="220"/>
        <end position="241"/>
    </location>
</feature>
<evidence type="ECO:0000256" key="1">
    <source>
        <dbReference type="ARBA" id="ARBA00004141"/>
    </source>
</evidence>